<name>A0A0X8DBQ5_BLAGE</name>
<evidence type="ECO:0000313" key="3">
    <source>
        <dbReference type="EMBL" id="AMA98142.1"/>
    </source>
</evidence>
<dbReference type="GO" id="GO:0005615">
    <property type="term" value="C:extracellular space"/>
    <property type="evidence" value="ECO:0007669"/>
    <property type="project" value="TreeGrafter"/>
</dbReference>
<evidence type="ECO:0000256" key="1">
    <source>
        <dbReference type="ARBA" id="ARBA00022729"/>
    </source>
</evidence>
<sequence length="160" mass="17940">MLTTLICFLGSLLLAFAKPTFPQSPSTAEMSNDLALIRLCNQTSPISLATMNSVLINKQLSGVSNAEGFKCFLHCLYNNYNWMDEDGGFMLSNMKGSLEATRLDELSIEFLIYKCTSVDSSDRCERAFKFTECFWSETKTFPDESAAVDSSDYRIDWAAK</sequence>
<dbReference type="CDD" id="cd23992">
    <property type="entry name" value="PBP_GOBP"/>
    <property type="match status" value="1"/>
</dbReference>
<organism evidence="3">
    <name type="scientific">Blattella germanica</name>
    <name type="common">German cockroach</name>
    <name type="synonym">Blatta germanica</name>
    <dbReference type="NCBI Taxonomy" id="6973"/>
    <lineage>
        <taxon>Eukaryota</taxon>
        <taxon>Metazoa</taxon>
        <taxon>Ecdysozoa</taxon>
        <taxon>Arthropoda</taxon>
        <taxon>Hexapoda</taxon>
        <taxon>Insecta</taxon>
        <taxon>Pterygota</taxon>
        <taxon>Neoptera</taxon>
        <taxon>Polyneoptera</taxon>
        <taxon>Dictyoptera</taxon>
        <taxon>Blattodea</taxon>
        <taxon>Blaberoidea</taxon>
        <taxon>Blattellidae</taxon>
        <taxon>Blattella</taxon>
    </lineage>
</organism>
<reference evidence="3" key="1">
    <citation type="submission" date="2015-08" db="EMBL/GenBank/DDBJ databases">
        <title>Transcriptome-Based Identification and Expression Profiles of Chemosensory Genes in German Cockroach, Blattella germanica.</title>
        <authorList>
            <person name="Niu D.-J."/>
        </authorList>
    </citation>
    <scope>NUCLEOTIDE SEQUENCE</scope>
</reference>
<feature type="signal peptide" evidence="2">
    <location>
        <begin position="1"/>
        <end position="17"/>
    </location>
</feature>
<dbReference type="PANTHER" id="PTHR11857:SF48">
    <property type="entry name" value="GENERAL ODORANT-BINDING PROTEIN 57C-RELATED"/>
    <property type="match status" value="1"/>
</dbReference>
<dbReference type="SUPFAM" id="SSF47565">
    <property type="entry name" value="Insect pheromone/odorant-binding proteins"/>
    <property type="match status" value="1"/>
</dbReference>
<dbReference type="AlphaFoldDB" id="A0A0X8DBQ5"/>
<evidence type="ECO:0000256" key="2">
    <source>
        <dbReference type="SAM" id="SignalP"/>
    </source>
</evidence>
<dbReference type="GO" id="GO:0007608">
    <property type="term" value="P:sensory perception of smell"/>
    <property type="evidence" value="ECO:0007669"/>
    <property type="project" value="TreeGrafter"/>
</dbReference>
<keyword evidence="1 2" id="KW-0732">Signal</keyword>
<dbReference type="Pfam" id="PF01395">
    <property type="entry name" value="PBP_GOBP"/>
    <property type="match status" value="1"/>
</dbReference>
<dbReference type="Gene3D" id="1.10.238.20">
    <property type="entry name" value="Pheromone/general odorant binding protein domain"/>
    <property type="match status" value="1"/>
</dbReference>
<accession>A0A0X8DBQ5</accession>
<proteinExistence type="evidence at transcript level"/>
<dbReference type="InterPro" id="IPR006170">
    <property type="entry name" value="PBP/GOBP"/>
</dbReference>
<dbReference type="SMART" id="SM00708">
    <property type="entry name" value="PhBP"/>
    <property type="match status" value="1"/>
</dbReference>
<dbReference type="GO" id="GO:0005549">
    <property type="term" value="F:odorant binding"/>
    <property type="evidence" value="ECO:0007669"/>
    <property type="project" value="InterPro"/>
</dbReference>
<dbReference type="PANTHER" id="PTHR11857">
    <property type="entry name" value="ODORANT BINDING PROTEIN-RELATED"/>
    <property type="match status" value="1"/>
</dbReference>
<dbReference type="EMBL" id="KT381651">
    <property type="protein sequence ID" value="AMA98142.1"/>
    <property type="molecule type" value="mRNA"/>
</dbReference>
<dbReference type="InterPro" id="IPR036728">
    <property type="entry name" value="PBP_GOBP_sf"/>
</dbReference>
<protein>
    <submittedName>
        <fullName evidence="3">Chemosensory protein</fullName>
    </submittedName>
</protein>
<feature type="chain" id="PRO_5007065555" evidence="2">
    <location>
        <begin position="18"/>
        <end position="160"/>
    </location>
</feature>